<evidence type="ECO:0000259" key="1">
    <source>
        <dbReference type="Pfam" id="PF00501"/>
    </source>
</evidence>
<dbReference type="GO" id="GO:0016874">
    <property type="term" value="F:ligase activity"/>
    <property type="evidence" value="ECO:0007669"/>
    <property type="project" value="UniProtKB-KW"/>
</dbReference>
<accession>A0ABP9ELM1</accession>
<dbReference type="EMBL" id="BAABHQ010000009">
    <property type="protein sequence ID" value="GAA4881189.1"/>
    <property type="molecule type" value="Genomic_DNA"/>
</dbReference>
<dbReference type="Proteomes" id="UP001500457">
    <property type="component" value="Unassembled WGS sequence"/>
</dbReference>
<keyword evidence="3" id="KW-0436">Ligase</keyword>
<comment type="caution">
    <text evidence="3">The sequence shown here is derived from an EMBL/GenBank/DDBJ whole genome shotgun (WGS) entry which is preliminary data.</text>
</comment>
<dbReference type="Pfam" id="PF00501">
    <property type="entry name" value="AMP-binding"/>
    <property type="match status" value="1"/>
</dbReference>
<feature type="domain" description="AMP-dependent synthetase/ligase" evidence="1">
    <location>
        <begin position="92"/>
        <end position="301"/>
    </location>
</feature>
<dbReference type="InterPro" id="IPR028154">
    <property type="entry name" value="AMP-dep_Lig_C"/>
</dbReference>
<evidence type="ECO:0000313" key="4">
    <source>
        <dbReference type="Proteomes" id="UP001500457"/>
    </source>
</evidence>
<proteinExistence type="predicted"/>
<dbReference type="InterPro" id="IPR000873">
    <property type="entry name" value="AMP-dep_synth/lig_dom"/>
</dbReference>
<organism evidence="3 4">
    <name type="scientific">Actinomycetospora straminea</name>
    <dbReference type="NCBI Taxonomy" id="663607"/>
    <lineage>
        <taxon>Bacteria</taxon>
        <taxon>Bacillati</taxon>
        <taxon>Actinomycetota</taxon>
        <taxon>Actinomycetes</taxon>
        <taxon>Pseudonocardiales</taxon>
        <taxon>Pseudonocardiaceae</taxon>
        <taxon>Actinomycetospora</taxon>
    </lineage>
</organism>
<keyword evidence="4" id="KW-1185">Reference proteome</keyword>
<gene>
    <name evidence="3" type="ORF">GCM10023203_35560</name>
</gene>
<dbReference type="Gene3D" id="3.40.50.12780">
    <property type="entry name" value="N-terminal domain of ligase-like"/>
    <property type="match status" value="1"/>
</dbReference>
<dbReference type="Pfam" id="PF14535">
    <property type="entry name" value="AMP-binding_C_2"/>
    <property type="match status" value="1"/>
</dbReference>
<dbReference type="SUPFAM" id="SSF56801">
    <property type="entry name" value="Acetyl-CoA synthetase-like"/>
    <property type="match status" value="1"/>
</dbReference>
<evidence type="ECO:0000313" key="3">
    <source>
        <dbReference type="EMBL" id="GAA4881189.1"/>
    </source>
</evidence>
<name>A0ABP9ELM1_9PSEU</name>
<sequence length="463" mass="50921">MVADRARRPAVSDRPFWNPKTETLPREQLRELQMVKLRRTVAWAKARSPHYARTLAGVDPERLRTWDDLARLPFLTREDWMASQDATPPYGQLPVTGPENAIRVHTTSGTSGRTPLRALDSRKDWSWAAEMWCYALWGAGVRPHDVGYVAFGYGSFIGFWGLHGGLEKLGALTVPGGAQTTPQRVQQIVDFGATVVASTPTYALRLAQEAEALGIDLPSGPVHTLILSGEPAGSIPETKALIERAWGATAIDTAGMTEVSTIVMFEPANQPGGCHVIEDHFIEEVIDPATGLEVPYGERGERVCTSFGRSTTPLLRYRTADLVVKVPAATAGNGRTFDLYRGGIIGRVDDMKLVRGTNVYPGAIEAIVRGFDGIVEFQIRLEHVDGRDEVILLVECSPTLADDGWQRLCADLVRALADAHEGLRFHVRRAATDELPRFELKAKRLTDLRAEQQRAALSVKETV</sequence>
<dbReference type="InterPro" id="IPR045851">
    <property type="entry name" value="AMP-bd_C_sf"/>
</dbReference>
<dbReference type="InterPro" id="IPR042099">
    <property type="entry name" value="ANL_N_sf"/>
</dbReference>
<dbReference type="PANTHER" id="PTHR43845">
    <property type="entry name" value="BLR5969 PROTEIN"/>
    <property type="match status" value="1"/>
</dbReference>
<feature type="domain" description="AMP-dependent ligase C-terminal" evidence="2">
    <location>
        <begin position="356"/>
        <end position="449"/>
    </location>
</feature>
<protein>
    <submittedName>
        <fullName evidence="3">Phenylacetate--CoA ligase</fullName>
    </submittedName>
</protein>
<reference evidence="4" key="1">
    <citation type="journal article" date="2019" name="Int. J. Syst. Evol. Microbiol.">
        <title>The Global Catalogue of Microorganisms (GCM) 10K type strain sequencing project: providing services to taxonomists for standard genome sequencing and annotation.</title>
        <authorList>
            <consortium name="The Broad Institute Genomics Platform"/>
            <consortium name="The Broad Institute Genome Sequencing Center for Infectious Disease"/>
            <person name="Wu L."/>
            <person name="Ma J."/>
        </authorList>
    </citation>
    <scope>NUCLEOTIDE SEQUENCE [LARGE SCALE GENOMIC DNA]</scope>
    <source>
        <strain evidence="4">JCM 17983</strain>
    </source>
</reference>
<evidence type="ECO:0000259" key="2">
    <source>
        <dbReference type="Pfam" id="PF14535"/>
    </source>
</evidence>
<dbReference type="Gene3D" id="3.30.300.30">
    <property type="match status" value="1"/>
</dbReference>
<dbReference type="PANTHER" id="PTHR43845:SF1">
    <property type="entry name" value="BLR5969 PROTEIN"/>
    <property type="match status" value="1"/>
</dbReference>